<keyword evidence="2" id="KW-1185">Reference proteome</keyword>
<evidence type="ECO:0000313" key="2">
    <source>
        <dbReference type="Proteomes" id="UP000828390"/>
    </source>
</evidence>
<dbReference type="EMBL" id="JAIWYP010000009">
    <property type="protein sequence ID" value="KAH3778314.1"/>
    <property type="molecule type" value="Genomic_DNA"/>
</dbReference>
<comment type="caution">
    <text evidence="1">The sequence shown here is derived from an EMBL/GenBank/DDBJ whole genome shotgun (WGS) entry which is preliminary data.</text>
</comment>
<name>A0A9D4ECY9_DREPO</name>
<organism evidence="1 2">
    <name type="scientific">Dreissena polymorpha</name>
    <name type="common">Zebra mussel</name>
    <name type="synonym">Mytilus polymorpha</name>
    <dbReference type="NCBI Taxonomy" id="45954"/>
    <lineage>
        <taxon>Eukaryota</taxon>
        <taxon>Metazoa</taxon>
        <taxon>Spiralia</taxon>
        <taxon>Lophotrochozoa</taxon>
        <taxon>Mollusca</taxon>
        <taxon>Bivalvia</taxon>
        <taxon>Autobranchia</taxon>
        <taxon>Heteroconchia</taxon>
        <taxon>Euheterodonta</taxon>
        <taxon>Imparidentia</taxon>
        <taxon>Neoheterodontei</taxon>
        <taxon>Myida</taxon>
        <taxon>Dreissenoidea</taxon>
        <taxon>Dreissenidae</taxon>
        <taxon>Dreissena</taxon>
    </lineage>
</organism>
<gene>
    <name evidence="1" type="ORF">DPMN_179769</name>
</gene>
<dbReference type="AlphaFoldDB" id="A0A9D4ECY9"/>
<reference evidence="1" key="1">
    <citation type="journal article" date="2019" name="bioRxiv">
        <title>The Genome of the Zebra Mussel, Dreissena polymorpha: A Resource for Invasive Species Research.</title>
        <authorList>
            <person name="McCartney M.A."/>
            <person name="Auch B."/>
            <person name="Kono T."/>
            <person name="Mallez S."/>
            <person name="Zhang Y."/>
            <person name="Obille A."/>
            <person name="Becker A."/>
            <person name="Abrahante J.E."/>
            <person name="Garbe J."/>
            <person name="Badalamenti J.P."/>
            <person name="Herman A."/>
            <person name="Mangelson H."/>
            <person name="Liachko I."/>
            <person name="Sullivan S."/>
            <person name="Sone E.D."/>
            <person name="Koren S."/>
            <person name="Silverstein K.A.T."/>
            <person name="Beckman K.B."/>
            <person name="Gohl D.M."/>
        </authorList>
    </citation>
    <scope>NUCLEOTIDE SEQUENCE</scope>
    <source>
        <strain evidence="1">Duluth1</strain>
        <tissue evidence="1">Whole animal</tissue>
    </source>
</reference>
<reference evidence="1" key="2">
    <citation type="submission" date="2020-11" db="EMBL/GenBank/DDBJ databases">
        <authorList>
            <person name="McCartney M.A."/>
            <person name="Auch B."/>
            <person name="Kono T."/>
            <person name="Mallez S."/>
            <person name="Becker A."/>
            <person name="Gohl D.M."/>
            <person name="Silverstein K.A.T."/>
            <person name="Koren S."/>
            <person name="Bechman K.B."/>
            <person name="Herman A."/>
            <person name="Abrahante J.E."/>
            <person name="Garbe J."/>
        </authorList>
    </citation>
    <scope>NUCLEOTIDE SEQUENCE</scope>
    <source>
        <strain evidence="1">Duluth1</strain>
        <tissue evidence="1">Whole animal</tissue>
    </source>
</reference>
<dbReference type="Proteomes" id="UP000828390">
    <property type="component" value="Unassembled WGS sequence"/>
</dbReference>
<sequence length="138" mass="15659">MVMVSVVDKDRRNNTFLSNLDHIMEQQSSTMLSPSDVIKKGSSFYASLSERDKALFDFAKFEVAKQMLDATELCIQFVDRGPFECLPSGCTKSAIESQMFVAYDATGRPKMKLFHYSLIRRIPGNIIKVFEFVGELIN</sequence>
<proteinExistence type="predicted"/>
<evidence type="ECO:0000313" key="1">
    <source>
        <dbReference type="EMBL" id="KAH3778314.1"/>
    </source>
</evidence>
<protein>
    <submittedName>
        <fullName evidence="1">Uncharacterized protein</fullName>
    </submittedName>
</protein>
<accession>A0A9D4ECY9</accession>